<dbReference type="InterPro" id="IPR047198">
    <property type="entry name" value="DDP-like_NUDIX"/>
</dbReference>
<keyword evidence="2" id="KW-0479">Metal-binding</keyword>
<sequence length="241" mass="26624">MECRRSAAGAGVHGRRAQGAWLTSQPAGNSPACTLLQLVLARLVRVWNGQTRSRRLAPAGAVKWPNYPADEEPKAIKKAKAPKAAKSKTLLQKLAETPEKLFSGAFRQQYGALCFRYVPDGSGFELLVVTSRDSGRWIIPKGWPMKGKKPFEAAAIEALQEAGISGKIRKKPVGCYTYLKLLDDGDVAPCIVDVFQIEATTFAEKFKEKGERTIAWVSPDEAARRVREIELKSLLIEFKPR</sequence>
<dbReference type="PANTHER" id="PTHR12629">
    <property type="entry name" value="DIPHOSPHOINOSITOL POLYPHOSPHATE PHOSPHOHYDROLASE"/>
    <property type="match status" value="1"/>
</dbReference>
<organism evidence="6 7">
    <name type="scientific">Shinella lacus</name>
    <dbReference type="NCBI Taxonomy" id="2654216"/>
    <lineage>
        <taxon>Bacteria</taxon>
        <taxon>Pseudomonadati</taxon>
        <taxon>Pseudomonadota</taxon>
        <taxon>Alphaproteobacteria</taxon>
        <taxon>Hyphomicrobiales</taxon>
        <taxon>Rhizobiaceae</taxon>
        <taxon>Shinella</taxon>
    </lineage>
</organism>
<evidence type="ECO:0000259" key="5">
    <source>
        <dbReference type="PROSITE" id="PS51462"/>
    </source>
</evidence>
<evidence type="ECO:0000313" key="6">
    <source>
        <dbReference type="EMBL" id="MCQ4629156.1"/>
    </source>
</evidence>
<comment type="cofactor">
    <cofactor evidence="1">
        <name>Mg(2+)</name>
        <dbReference type="ChEBI" id="CHEBI:18420"/>
    </cofactor>
</comment>
<keyword evidence="3 6" id="KW-0378">Hydrolase</keyword>
<dbReference type="InterPro" id="IPR015797">
    <property type="entry name" value="NUDIX_hydrolase-like_dom_sf"/>
</dbReference>
<protein>
    <submittedName>
        <fullName evidence="6">NUDIX hydrolase</fullName>
    </submittedName>
</protein>
<accession>A0ABT1R207</accession>
<gene>
    <name evidence="6" type="ORF">GB927_003850</name>
</gene>
<comment type="caution">
    <text evidence="6">The sequence shown here is derived from an EMBL/GenBank/DDBJ whole genome shotgun (WGS) entry which is preliminary data.</text>
</comment>
<evidence type="ECO:0000256" key="2">
    <source>
        <dbReference type="ARBA" id="ARBA00022723"/>
    </source>
</evidence>
<dbReference type="CDD" id="cd04666">
    <property type="entry name" value="NUDIX_DIPP2_like_Nudt4"/>
    <property type="match status" value="1"/>
</dbReference>
<dbReference type="Gene3D" id="3.90.79.10">
    <property type="entry name" value="Nucleoside Triphosphate Pyrophosphohydrolase"/>
    <property type="match status" value="1"/>
</dbReference>
<dbReference type="SUPFAM" id="SSF55811">
    <property type="entry name" value="Nudix"/>
    <property type="match status" value="1"/>
</dbReference>
<dbReference type="GO" id="GO:0016787">
    <property type="term" value="F:hydrolase activity"/>
    <property type="evidence" value="ECO:0007669"/>
    <property type="project" value="UniProtKB-KW"/>
</dbReference>
<proteinExistence type="predicted"/>
<keyword evidence="4" id="KW-0460">Magnesium</keyword>
<dbReference type="PROSITE" id="PS51462">
    <property type="entry name" value="NUDIX"/>
    <property type="match status" value="1"/>
</dbReference>
<name>A0ABT1R207_9HYPH</name>
<evidence type="ECO:0000313" key="7">
    <source>
        <dbReference type="Proteomes" id="UP000996601"/>
    </source>
</evidence>
<evidence type="ECO:0000256" key="1">
    <source>
        <dbReference type="ARBA" id="ARBA00001946"/>
    </source>
</evidence>
<keyword evidence="7" id="KW-1185">Reference proteome</keyword>
<dbReference type="InterPro" id="IPR000086">
    <property type="entry name" value="NUDIX_hydrolase_dom"/>
</dbReference>
<dbReference type="Proteomes" id="UP000996601">
    <property type="component" value="Unassembled WGS sequence"/>
</dbReference>
<dbReference type="EMBL" id="WHSB02000001">
    <property type="protein sequence ID" value="MCQ4629156.1"/>
    <property type="molecule type" value="Genomic_DNA"/>
</dbReference>
<reference evidence="6" key="1">
    <citation type="submission" date="2021-07" db="EMBL/GenBank/DDBJ databases">
        <title>Shinella sp. nov., a novel member of the genus Shinella from water.</title>
        <authorList>
            <person name="Deng Y."/>
        </authorList>
    </citation>
    <scope>NUCLEOTIDE SEQUENCE</scope>
    <source>
        <strain evidence="6">CPCC 100929</strain>
    </source>
</reference>
<evidence type="ECO:0000256" key="3">
    <source>
        <dbReference type="ARBA" id="ARBA00022801"/>
    </source>
</evidence>
<dbReference type="PANTHER" id="PTHR12629:SF0">
    <property type="entry name" value="DIPHOSPHOINOSITOL-POLYPHOSPHATE DIPHOSPHATASE"/>
    <property type="match status" value="1"/>
</dbReference>
<feature type="domain" description="Nudix hydrolase" evidence="5">
    <location>
        <begin position="105"/>
        <end position="239"/>
    </location>
</feature>
<evidence type="ECO:0000256" key="4">
    <source>
        <dbReference type="ARBA" id="ARBA00022842"/>
    </source>
</evidence>